<protein>
    <submittedName>
        <fullName evidence="4">Uncharacterized protein</fullName>
    </submittedName>
</protein>
<organism evidence="4 5">
    <name type="scientific">Chlamydomonas schloesseri</name>
    <dbReference type="NCBI Taxonomy" id="2026947"/>
    <lineage>
        <taxon>Eukaryota</taxon>
        <taxon>Viridiplantae</taxon>
        <taxon>Chlorophyta</taxon>
        <taxon>core chlorophytes</taxon>
        <taxon>Chlorophyceae</taxon>
        <taxon>CS clade</taxon>
        <taxon>Chlamydomonadales</taxon>
        <taxon>Chlamydomonadaceae</taxon>
        <taxon>Chlamydomonas</taxon>
    </lineage>
</organism>
<keyword evidence="5" id="KW-1185">Reference proteome</keyword>
<gene>
    <name evidence="4" type="ORF">HYH02_009208</name>
</gene>
<evidence type="ECO:0000256" key="3">
    <source>
        <dbReference type="SAM" id="Phobius"/>
    </source>
</evidence>
<evidence type="ECO:0000313" key="4">
    <source>
        <dbReference type="EMBL" id="KAG2444008.1"/>
    </source>
</evidence>
<feature type="compositionally biased region" description="Low complexity" evidence="2">
    <location>
        <begin position="718"/>
        <end position="733"/>
    </location>
</feature>
<comment type="caution">
    <text evidence="4">The sequence shown here is derived from an EMBL/GenBank/DDBJ whole genome shotgun (WGS) entry which is preliminary data.</text>
</comment>
<keyword evidence="3" id="KW-0472">Membrane</keyword>
<dbReference type="AlphaFoldDB" id="A0A836B0T3"/>
<keyword evidence="1" id="KW-0175">Coiled coil</keyword>
<dbReference type="PANTHER" id="PTHR37330:SF1">
    <property type="entry name" value="CONSERVED TRANSMEMBRANE PROTEIN-RELATED"/>
    <property type="match status" value="1"/>
</dbReference>
<evidence type="ECO:0000313" key="5">
    <source>
        <dbReference type="Proteomes" id="UP000613740"/>
    </source>
</evidence>
<reference evidence="4" key="1">
    <citation type="journal article" date="2020" name="bioRxiv">
        <title>Comparative genomics of Chlamydomonas.</title>
        <authorList>
            <person name="Craig R.J."/>
            <person name="Hasan A.R."/>
            <person name="Ness R.W."/>
            <person name="Keightley P.D."/>
        </authorList>
    </citation>
    <scope>NUCLEOTIDE SEQUENCE</scope>
    <source>
        <strain evidence="4">CCAP 11/173</strain>
    </source>
</reference>
<dbReference type="InterPro" id="IPR027948">
    <property type="entry name" value="DUF4436"/>
</dbReference>
<dbReference type="Pfam" id="PF14494">
    <property type="entry name" value="DUF4436"/>
    <property type="match status" value="1"/>
</dbReference>
<sequence>MAMPQATISVEGTCQELDHDAVVLQMKQANAEVLAELKKANEELKKANKKDPKPVPTGIKPRGLLIFAMIGAIVVPVLIGIVLPVFYSAKTARARETNAEVYLCSLYADDKQADLLAKYNTFARLDDAIYNQSALAPPASPRPPRTNARPPPPPPPQLNVRPPPPPLLAQPNGRRPPLPRPPPPPLPPPPPPPPPPSPAPFAAQYLAAYKALTAAEASFFADLQASCSIIGQSLWGTLDDDIFSATPAGRTWLQAVVNIEPQFSTSRPPSPPPPASPKDDGSSGSSGSSGSLGSFEAPPDYDGGSDGDYDYPPIPPSVPLVPPSPPPPKPTGGNSAAAANLTGFQKRVPKVSQGVAAWSTINATVTSVDVAVNTMIINFEMRLDSLVLQTAKNTRIAKRSASSVAAVKYPAVLDRTGRIKGKDTLTKADVVTAAGSDGLLSLKTGDRVTSRKLELSLVPTTSLYMYPFDEYTTTVTLVSSMTVADINCPTALFVKQKNAVVGWTFNAKLVPSITDNRNVFNFQDPKDADSAITLTYEIHLRRTTFVQFFAVFVMLGLWLVSACSFCYAMDLLYIRPRNVTNGDATLFTAQLFSVVGTRNILPGVPAVGVGVDFFGIIWIMIICLLTGGLVYARIVAQYVHKEPTIYDRLVRNEVWVDGWLKEQEDAEKMAKEKKEKEEERKKKIEKLYGLHTAEYYGKREVQSYLFGRVMKTSDATAGGLDAASGGGASNDDSSMPDGERVRRGGGAG</sequence>
<feature type="compositionally biased region" description="Low complexity" evidence="2">
    <location>
        <begin position="282"/>
        <end position="302"/>
    </location>
</feature>
<feature type="region of interest" description="Disordered" evidence="2">
    <location>
        <begin position="134"/>
        <end position="199"/>
    </location>
</feature>
<feature type="region of interest" description="Disordered" evidence="2">
    <location>
        <begin position="718"/>
        <end position="748"/>
    </location>
</feature>
<dbReference type="PANTHER" id="PTHR37330">
    <property type="entry name" value="CONSERVED TRANSMEMBRANE PROTEIN-RELATED"/>
    <property type="match status" value="1"/>
</dbReference>
<dbReference type="Proteomes" id="UP000613740">
    <property type="component" value="Unassembled WGS sequence"/>
</dbReference>
<feature type="region of interest" description="Disordered" evidence="2">
    <location>
        <begin position="262"/>
        <end position="337"/>
    </location>
</feature>
<feature type="coiled-coil region" evidence="1">
    <location>
        <begin position="23"/>
        <end position="50"/>
    </location>
</feature>
<evidence type="ECO:0000256" key="2">
    <source>
        <dbReference type="SAM" id="MobiDB-lite"/>
    </source>
</evidence>
<keyword evidence="3" id="KW-0812">Transmembrane</keyword>
<feature type="transmembrane region" description="Helical" evidence="3">
    <location>
        <begin position="548"/>
        <end position="572"/>
    </location>
</feature>
<feature type="compositionally biased region" description="Pro residues" evidence="2">
    <location>
        <begin position="312"/>
        <end position="330"/>
    </location>
</feature>
<accession>A0A836B0T3</accession>
<feature type="transmembrane region" description="Helical" evidence="3">
    <location>
        <begin position="613"/>
        <end position="632"/>
    </location>
</feature>
<name>A0A836B0T3_9CHLO</name>
<evidence type="ECO:0000256" key="1">
    <source>
        <dbReference type="SAM" id="Coils"/>
    </source>
</evidence>
<keyword evidence="3" id="KW-1133">Transmembrane helix</keyword>
<dbReference type="OrthoDB" id="541068at2759"/>
<feature type="transmembrane region" description="Helical" evidence="3">
    <location>
        <begin position="584"/>
        <end position="601"/>
    </location>
</feature>
<dbReference type="EMBL" id="JAEHOD010000030">
    <property type="protein sequence ID" value="KAG2444008.1"/>
    <property type="molecule type" value="Genomic_DNA"/>
</dbReference>
<feature type="compositionally biased region" description="Pro residues" evidence="2">
    <location>
        <begin position="138"/>
        <end position="199"/>
    </location>
</feature>
<feature type="coiled-coil region" evidence="1">
    <location>
        <begin position="656"/>
        <end position="687"/>
    </location>
</feature>
<feature type="transmembrane region" description="Helical" evidence="3">
    <location>
        <begin position="63"/>
        <end position="87"/>
    </location>
</feature>
<proteinExistence type="predicted"/>